<dbReference type="Pfam" id="PF02012">
    <property type="entry name" value="BNR"/>
    <property type="match status" value="1"/>
</dbReference>
<dbReference type="EMBL" id="SSMQ01000078">
    <property type="protein sequence ID" value="TKC97941.1"/>
    <property type="molecule type" value="Genomic_DNA"/>
</dbReference>
<dbReference type="PANTHER" id="PTHR43739">
    <property type="entry name" value="XYLOGLUCANASE (EUROFUNG)"/>
    <property type="match status" value="1"/>
</dbReference>
<organism evidence="1 2">
    <name type="scientific">Polyangium fumosum</name>
    <dbReference type="NCBI Taxonomy" id="889272"/>
    <lineage>
        <taxon>Bacteria</taxon>
        <taxon>Pseudomonadati</taxon>
        <taxon>Myxococcota</taxon>
        <taxon>Polyangia</taxon>
        <taxon>Polyangiales</taxon>
        <taxon>Polyangiaceae</taxon>
        <taxon>Polyangium</taxon>
    </lineage>
</organism>
<dbReference type="Proteomes" id="UP000309215">
    <property type="component" value="Unassembled WGS sequence"/>
</dbReference>
<dbReference type="InterPro" id="IPR002860">
    <property type="entry name" value="BNR_rpt"/>
</dbReference>
<dbReference type="SUPFAM" id="SSF110296">
    <property type="entry name" value="Oligoxyloglucan reducing end-specific cellobiohydrolase"/>
    <property type="match status" value="1"/>
</dbReference>
<dbReference type="GO" id="GO:0010411">
    <property type="term" value="P:xyloglucan metabolic process"/>
    <property type="evidence" value="ECO:0007669"/>
    <property type="project" value="TreeGrafter"/>
</dbReference>
<evidence type="ECO:0000313" key="1">
    <source>
        <dbReference type="EMBL" id="TKC97941.1"/>
    </source>
</evidence>
<keyword evidence="2" id="KW-1185">Reference proteome</keyword>
<evidence type="ECO:0000313" key="2">
    <source>
        <dbReference type="Proteomes" id="UP000309215"/>
    </source>
</evidence>
<sequence length="372" mass="40945">MSNRLFVATRKGLFRLDRKPSGWSIREVSFLGDNVSMVLPDPRDGTLYAALALGHFGVKLRRSQDVGATWEEITAPAFPPLPEGAEPDKTPDGREWPQRVELLWSLEAGRDHEPGHLWCGTIPGGLFHSKDHGQSWGLVRSLWDHPTRKGWFGGGYDWPGIHSICVDRSGVTVGISCGGVWRSTDDGTTWETRTEGMYAEYMPPERRDDPGIQDPHRVVACAAQPDALWVQHHNGLFRSTDGGKTWREVTSVKPSKFGFTMAVHPRDPETAWVVPAKKDEQRVPVDGKVVVARTRDGGASFTVLERGLPQGNAFDLTYRHGLDVDGTGNVLAFGTTTGSLWLSEDGGDSWQTISNHLPPVYAVRFAEGAADA</sequence>
<dbReference type="RefSeq" id="WP_136935037.1">
    <property type="nucleotide sequence ID" value="NZ_SSMQ01000078.1"/>
</dbReference>
<dbReference type="OrthoDB" id="9764804at2"/>
<dbReference type="PANTHER" id="PTHR43739:SF5">
    <property type="entry name" value="EXO-ALPHA-SIALIDASE"/>
    <property type="match status" value="1"/>
</dbReference>
<dbReference type="AlphaFoldDB" id="A0A4V5PMR7"/>
<accession>A0A4V5PMR7</accession>
<proteinExistence type="predicted"/>
<dbReference type="InterPro" id="IPR052025">
    <property type="entry name" value="Xyloglucanase_GH74"/>
</dbReference>
<dbReference type="Gene3D" id="2.130.10.10">
    <property type="entry name" value="YVTN repeat-like/Quinoprotein amine dehydrogenase"/>
    <property type="match status" value="1"/>
</dbReference>
<protein>
    <submittedName>
        <fullName evidence="1">Exo-alpha-sialidase</fullName>
    </submittedName>
</protein>
<gene>
    <name evidence="1" type="ORF">E8A74_43405</name>
</gene>
<dbReference type="CDD" id="cd15482">
    <property type="entry name" value="Sialidase_non-viral"/>
    <property type="match status" value="1"/>
</dbReference>
<name>A0A4V5PMR7_9BACT</name>
<comment type="caution">
    <text evidence="1">The sequence shown here is derived from an EMBL/GenBank/DDBJ whole genome shotgun (WGS) entry which is preliminary data.</text>
</comment>
<dbReference type="InterPro" id="IPR015943">
    <property type="entry name" value="WD40/YVTN_repeat-like_dom_sf"/>
</dbReference>
<reference evidence="1 2" key="1">
    <citation type="submission" date="2019-04" db="EMBL/GenBank/DDBJ databases">
        <authorList>
            <person name="Li Y."/>
            <person name="Wang J."/>
        </authorList>
    </citation>
    <scope>NUCLEOTIDE SEQUENCE [LARGE SCALE GENOMIC DNA]</scope>
    <source>
        <strain evidence="1 2">DSM 14668</strain>
    </source>
</reference>